<dbReference type="KEGG" id="fpf:DCC35_13065"/>
<evidence type="ECO:0000313" key="2">
    <source>
        <dbReference type="Proteomes" id="UP000298616"/>
    </source>
</evidence>
<name>A0A4D7K8K6_9BACT</name>
<sequence length="302" mass="34428">MSLADPLQKFQDWFTQQWAILWGRKIDPDSVPWLMGPFGKTDLAGEDFIKQLAEDEELTIQRNTTSQGLIPSIDKLNLPDKELKRLSPEVIDFYENTANYFLNFSVKWNPPFKFFGHLVNILFSSRINQLNVPIGNLKASEQINSEIITLYNHKSGLVKYTFWYRTFKSTGQVLYSGIYTTCILPTGEACVKAIFPLPKGNATVILSPKVGSNGELQLKSSGRNFGDPGFYFLLNDSKGKFWAQYVSSFQDELIVFARNNKIFAEQKLTLWGMRVLKFNYEINHKSKQGHSLSNPSISGKNK</sequence>
<gene>
    <name evidence="1" type="ORF">DCC35_13065</name>
</gene>
<organism evidence="1 2">
    <name type="scientific">Mangrovivirga cuniculi</name>
    <dbReference type="NCBI Taxonomy" id="2715131"/>
    <lineage>
        <taxon>Bacteria</taxon>
        <taxon>Pseudomonadati</taxon>
        <taxon>Bacteroidota</taxon>
        <taxon>Cytophagia</taxon>
        <taxon>Cytophagales</taxon>
        <taxon>Mangrovivirgaceae</taxon>
        <taxon>Mangrovivirga</taxon>
    </lineage>
</organism>
<dbReference type="EMBL" id="CP028923">
    <property type="protein sequence ID" value="QCK15608.1"/>
    <property type="molecule type" value="Genomic_DNA"/>
</dbReference>
<dbReference type="OrthoDB" id="3678706at2"/>
<dbReference type="RefSeq" id="WP_137091202.1">
    <property type="nucleotide sequence ID" value="NZ_CP028923.1"/>
</dbReference>
<dbReference type="AlphaFoldDB" id="A0A4D7K8K6"/>
<proteinExistence type="predicted"/>
<keyword evidence="2" id="KW-1185">Reference proteome</keyword>
<evidence type="ECO:0000313" key="1">
    <source>
        <dbReference type="EMBL" id="QCK15608.1"/>
    </source>
</evidence>
<reference evidence="1 2" key="1">
    <citation type="submission" date="2018-04" db="EMBL/GenBank/DDBJ databases">
        <title>Complete genome uncultured novel isolate.</title>
        <authorList>
            <person name="Merlino G."/>
        </authorList>
    </citation>
    <scope>NUCLEOTIDE SEQUENCE [LARGE SCALE GENOMIC DNA]</scope>
    <source>
        <strain evidence="2">R1DC9</strain>
    </source>
</reference>
<protein>
    <submittedName>
        <fullName evidence="1">Uncharacterized protein</fullName>
    </submittedName>
</protein>
<accession>A0A4D7K8K6</accession>
<dbReference type="Proteomes" id="UP000298616">
    <property type="component" value="Chromosome"/>
</dbReference>